<keyword evidence="1" id="KW-0812">Transmembrane</keyword>
<feature type="domain" description="CWH43-like N-terminal" evidence="2">
    <location>
        <begin position="1"/>
        <end position="212"/>
    </location>
</feature>
<keyword evidence="1" id="KW-0472">Membrane</keyword>
<proteinExistence type="predicted"/>
<feature type="non-terminal residue" evidence="3">
    <location>
        <position position="1"/>
    </location>
</feature>
<feature type="transmembrane region" description="Helical" evidence="1">
    <location>
        <begin position="6"/>
        <end position="24"/>
    </location>
</feature>
<dbReference type="AlphaFoldDB" id="A0A2V1D858"/>
<gene>
    <name evidence="3" type="ORF">DM02DRAFT_475062</name>
</gene>
<evidence type="ECO:0000256" key="1">
    <source>
        <dbReference type="SAM" id="Phobius"/>
    </source>
</evidence>
<name>A0A2V1D858_9PLEO</name>
<dbReference type="OrthoDB" id="10032492at2759"/>
<sequence>YLFPVLAGTIWFLTLASMLSTWIVRGRPRYKELTIREHNSFISDIGAFQLKPVFLIGGILTAFFFTSTMVVVHLSRYDERMYSMQMQDMAWKRWVSAVAMSSGIVAGLGLILLTIFDTFRFHQEHAVLLLVCFVGLVSCMLLTVVVYFDQMWNHLSPSRRLRAYCLISTAIVAVDFVLGVAFYTLLQLSFWRTSGILEWVMAFTGAFYLWTF</sequence>
<feature type="transmembrane region" description="Helical" evidence="1">
    <location>
        <begin position="94"/>
        <end position="115"/>
    </location>
</feature>
<evidence type="ECO:0000259" key="2">
    <source>
        <dbReference type="Pfam" id="PF10277"/>
    </source>
</evidence>
<keyword evidence="1" id="KW-1133">Transmembrane helix</keyword>
<dbReference type="Proteomes" id="UP000244855">
    <property type="component" value="Unassembled WGS sequence"/>
</dbReference>
<evidence type="ECO:0000313" key="3">
    <source>
        <dbReference type="EMBL" id="PVH94232.1"/>
    </source>
</evidence>
<accession>A0A2V1D858</accession>
<feature type="transmembrane region" description="Helical" evidence="1">
    <location>
        <begin position="190"/>
        <end position="210"/>
    </location>
</feature>
<reference evidence="3 4" key="1">
    <citation type="journal article" date="2018" name="Sci. Rep.">
        <title>Comparative genomics provides insights into the lifestyle and reveals functional heterogeneity of dark septate endophytic fungi.</title>
        <authorList>
            <person name="Knapp D.G."/>
            <person name="Nemeth J.B."/>
            <person name="Barry K."/>
            <person name="Hainaut M."/>
            <person name="Henrissat B."/>
            <person name="Johnson J."/>
            <person name="Kuo A."/>
            <person name="Lim J.H.P."/>
            <person name="Lipzen A."/>
            <person name="Nolan M."/>
            <person name="Ohm R.A."/>
            <person name="Tamas L."/>
            <person name="Grigoriev I.V."/>
            <person name="Spatafora J.W."/>
            <person name="Nagy L.G."/>
            <person name="Kovacs G.M."/>
        </authorList>
    </citation>
    <scope>NUCLEOTIDE SEQUENCE [LARGE SCALE GENOMIC DNA]</scope>
    <source>
        <strain evidence="3 4">DSE2036</strain>
    </source>
</reference>
<dbReference type="STRING" id="97972.A0A2V1D858"/>
<dbReference type="Pfam" id="PF10277">
    <property type="entry name" value="Frag1"/>
    <property type="match status" value="1"/>
</dbReference>
<protein>
    <recommendedName>
        <fullName evidence="2">CWH43-like N-terminal domain-containing protein</fullName>
    </recommendedName>
</protein>
<keyword evidence="4" id="KW-1185">Reference proteome</keyword>
<dbReference type="EMBL" id="KZ805544">
    <property type="protein sequence ID" value="PVH94232.1"/>
    <property type="molecule type" value="Genomic_DNA"/>
</dbReference>
<evidence type="ECO:0000313" key="4">
    <source>
        <dbReference type="Proteomes" id="UP000244855"/>
    </source>
</evidence>
<feature type="transmembrane region" description="Helical" evidence="1">
    <location>
        <begin position="161"/>
        <end position="183"/>
    </location>
</feature>
<organism evidence="3 4">
    <name type="scientific">Periconia macrospinosa</name>
    <dbReference type="NCBI Taxonomy" id="97972"/>
    <lineage>
        <taxon>Eukaryota</taxon>
        <taxon>Fungi</taxon>
        <taxon>Dikarya</taxon>
        <taxon>Ascomycota</taxon>
        <taxon>Pezizomycotina</taxon>
        <taxon>Dothideomycetes</taxon>
        <taxon>Pleosporomycetidae</taxon>
        <taxon>Pleosporales</taxon>
        <taxon>Massarineae</taxon>
        <taxon>Periconiaceae</taxon>
        <taxon>Periconia</taxon>
    </lineage>
</organism>
<feature type="transmembrane region" description="Helical" evidence="1">
    <location>
        <begin position="127"/>
        <end position="149"/>
    </location>
</feature>
<feature type="non-terminal residue" evidence="3">
    <location>
        <position position="212"/>
    </location>
</feature>
<dbReference type="InterPro" id="IPR019402">
    <property type="entry name" value="CWH43_N"/>
</dbReference>
<feature type="transmembrane region" description="Helical" evidence="1">
    <location>
        <begin position="53"/>
        <end position="74"/>
    </location>
</feature>